<evidence type="ECO:0000313" key="2">
    <source>
        <dbReference type="EMBL" id="KAL3678159.1"/>
    </source>
</evidence>
<gene>
    <name evidence="2" type="ORF">R1sor_021115</name>
</gene>
<reference evidence="2 3" key="1">
    <citation type="submission" date="2024-09" db="EMBL/GenBank/DDBJ databases">
        <title>Chromosome-scale assembly of Riccia sorocarpa.</title>
        <authorList>
            <person name="Paukszto L."/>
        </authorList>
    </citation>
    <scope>NUCLEOTIDE SEQUENCE [LARGE SCALE GENOMIC DNA]</scope>
    <source>
        <strain evidence="2">LP-2024</strain>
        <tissue evidence="2">Aerial parts of the thallus</tissue>
    </source>
</reference>
<dbReference type="AlphaFoldDB" id="A0ABD3GKC5"/>
<organism evidence="2 3">
    <name type="scientific">Riccia sorocarpa</name>
    <dbReference type="NCBI Taxonomy" id="122646"/>
    <lineage>
        <taxon>Eukaryota</taxon>
        <taxon>Viridiplantae</taxon>
        <taxon>Streptophyta</taxon>
        <taxon>Embryophyta</taxon>
        <taxon>Marchantiophyta</taxon>
        <taxon>Marchantiopsida</taxon>
        <taxon>Marchantiidae</taxon>
        <taxon>Marchantiales</taxon>
        <taxon>Ricciaceae</taxon>
        <taxon>Riccia</taxon>
    </lineage>
</organism>
<accession>A0ABD3GKC5</accession>
<name>A0ABD3GKC5_9MARC</name>
<feature type="region of interest" description="Disordered" evidence="1">
    <location>
        <begin position="25"/>
        <end position="67"/>
    </location>
</feature>
<protein>
    <submittedName>
        <fullName evidence="2">Uncharacterized protein</fullName>
    </submittedName>
</protein>
<feature type="region of interest" description="Disordered" evidence="1">
    <location>
        <begin position="403"/>
        <end position="481"/>
    </location>
</feature>
<feature type="compositionally biased region" description="Basic residues" evidence="1">
    <location>
        <begin position="452"/>
        <end position="462"/>
    </location>
</feature>
<proteinExistence type="predicted"/>
<evidence type="ECO:0000256" key="1">
    <source>
        <dbReference type="SAM" id="MobiDB-lite"/>
    </source>
</evidence>
<feature type="compositionally biased region" description="Low complexity" evidence="1">
    <location>
        <begin position="28"/>
        <end position="52"/>
    </location>
</feature>
<evidence type="ECO:0000313" key="3">
    <source>
        <dbReference type="Proteomes" id="UP001633002"/>
    </source>
</evidence>
<dbReference type="EMBL" id="JBJQOH010000007">
    <property type="protein sequence ID" value="KAL3678159.1"/>
    <property type="molecule type" value="Genomic_DNA"/>
</dbReference>
<dbReference type="Proteomes" id="UP001633002">
    <property type="component" value="Unassembled WGS sequence"/>
</dbReference>
<comment type="caution">
    <text evidence="2">The sequence shown here is derived from an EMBL/GenBank/DDBJ whole genome shotgun (WGS) entry which is preliminary data.</text>
</comment>
<keyword evidence="3" id="KW-1185">Reference proteome</keyword>
<sequence>MPRESDRHLIGKQLSNLIEMHILDEDSSSSSDSDLEMLDLLSTDAESGSSSGDSDRDPDLTDDSYSEGDDEIGDLAALMDAVEQSRYLTRSLRWEKSSDFLYKYYLDLPEDHFRQLTRMHRRSYMYLLDMISDHPVFHNNSPYPQAEVFVQLTVALDRFGHEGNGACLDRSMLMWGISHGTMVNYTNRARAPMHFELYTEEDNVNYIRWKWISRKEAHRTTSVREFILNWDDRTQSSTIGGREVPLTIDTVREHFLLPEGNLKQLEVTGAFLYILKNKVGPADEDEDLDWAAYFKEKIREEIRACKKQMQASGKRKVRPTCIGIVVLHILMTCGIVDDEDNVQSDSDRSVEEVTPRYSGRRRFGLGGIFQGEDPRGDPSLQEADASLWEEESEAHVHWHCGAAHPLDMRGSPSSPDRQEPDDNEPLAGFAEPMVPYPPSDDEQVEAVQSLHHWLHQTPHQRRRESGPFCTEAPLNQRRLGL</sequence>